<evidence type="ECO:0000259" key="8">
    <source>
        <dbReference type="PROSITE" id="PS51074"/>
    </source>
</evidence>
<name>A0A821RLQ4_9NEOP</name>
<comment type="catalytic activity">
    <reaction evidence="5">
        <text>[3Fe-4S](1+)-[protein] + Fe(2+)-[Dph3] = [3Fe-4S](0)-[protein] + Fe(3+)-[Dph3]</text>
        <dbReference type="Rhea" id="RHEA:71235"/>
        <dbReference type="Rhea" id="RHEA-COMP:17996"/>
        <dbReference type="Rhea" id="RHEA-COMP:17997"/>
        <dbReference type="Rhea" id="RHEA-COMP:18002"/>
        <dbReference type="Rhea" id="RHEA-COMP:18003"/>
        <dbReference type="ChEBI" id="CHEBI:29033"/>
        <dbReference type="ChEBI" id="CHEBI:29034"/>
        <dbReference type="ChEBI" id="CHEBI:33751"/>
        <dbReference type="ChEBI" id="CHEBI:47402"/>
        <dbReference type="ChEBI" id="CHEBI:83228"/>
    </reaction>
</comment>
<dbReference type="PROSITE" id="PS51074">
    <property type="entry name" value="DPH_MB"/>
    <property type="match status" value="1"/>
</dbReference>
<evidence type="ECO:0000256" key="3">
    <source>
        <dbReference type="ARBA" id="ARBA00023004"/>
    </source>
</evidence>
<reference evidence="9" key="1">
    <citation type="submission" date="2021-02" db="EMBL/GenBank/DDBJ databases">
        <authorList>
            <person name="Steward A R."/>
        </authorList>
    </citation>
    <scope>NUCLEOTIDE SEQUENCE</scope>
</reference>
<dbReference type="EMBL" id="CAJOBZ010000013">
    <property type="protein sequence ID" value="CAF4840454.1"/>
    <property type="molecule type" value="Genomic_DNA"/>
</dbReference>
<dbReference type="Gene3D" id="3.10.660.10">
    <property type="entry name" value="DPH Zinc finger"/>
    <property type="match status" value="1"/>
</dbReference>
<evidence type="ECO:0000313" key="10">
    <source>
        <dbReference type="Proteomes" id="UP000663880"/>
    </source>
</evidence>
<dbReference type="InterPro" id="IPR036671">
    <property type="entry name" value="DPH_MB_sf"/>
</dbReference>
<dbReference type="InterPro" id="IPR007872">
    <property type="entry name" value="DPH_MB_dom"/>
</dbReference>
<evidence type="ECO:0000256" key="5">
    <source>
        <dbReference type="ARBA" id="ARBA00036267"/>
    </source>
</evidence>
<dbReference type="InterPro" id="IPR044248">
    <property type="entry name" value="DPH3/4-like"/>
</dbReference>
<evidence type="ECO:0000256" key="6">
    <source>
        <dbReference type="ARBA" id="ARBA00041070"/>
    </source>
</evidence>
<evidence type="ECO:0000256" key="7">
    <source>
        <dbReference type="ARBA" id="ARBA00048125"/>
    </source>
</evidence>
<dbReference type="Proteomes" id="UP000663880">
    <property type="component" value="Unassembled WGS sequence"/>
</dbReference>
<feature type="domain" description="DPH-type MB" evidence="8">
    <location>
        <begin position="4"/>
        <end position="60"/>
    </location>
</feature>
<dbReference type="PANTHER" id="PTHR21454:SF31">
    <property type="entry name" value="DIPHTHAMIDE BIOSYNTHESIS PROTEIN 3"/>
    <property type="match status" value="1"/>
</dbReference>
<sequence length="83" mass="9480">MTVFHDEVEIEDFEYDEDEGMYYYPCPCGDQFQISKEDLMAGEEVATCPSCSLVVKVIYDLEKIKAESEEIQKEPGDKEAVKA</sequence>
<dbReference type="AlphaFoldDB" id="A0A821RLQ4"/>
<organism evidence="9 10">
    <name type="scientific">Pieris macdunnoughi</name>
    <dbReference type="NCBI Taxonomy" id="345717"/>
    <lineage>
        <taxon>Eukaryota</taxon>
        <taxon>Metazoa</taxon>
        <taxon>Ecdysozoa</taxon>
        <taxon>Arthropoda</taxon>
        <taxon>Hexapoda</taxon>
        <taxon>Insecta</taxon>
        <taxon>Pterygota</taxon>
        <taxon>Neoptera</taxon>
        <taxon>Endopterygota</taxon>
        <taxon>Lepidoptera</taxon>
        <taxon>Glossata</taxon>
        <taxon>Ditrysia</taxon>
        <taxon>Papilionoidea</taxon>
        <taxon>Pieridae</taxon>
        <taxon>Pierinae</taxon>
        <taxon>Pieris</taxon>
    </lineage>
</organism>
<protein>
    <recommendedName>
        <fullName evidence="6">Diphthamide biosynthesis protein 3</fullName>
    </recommendedName>
</protein>
<evidence type="ECO:0000313" key="9">
    <source>
        <dbReference type="EMBL" id="CAF4840454.1"/>
    </source>
</evidence>
<comment type="caution">
    <text evidence="9">The sequence shown here is derived from an EMBL/GenBank/DDBJ whole genome shotgun (WGS) entry which is preliminary data.</text>
</comment>
<dbReference type="GO" id="GO:0046872">
    <property type="term" value="F:metal ion binding"/>
    <property type="evidence" value="ECO:0007669"/>
    <property type="project" value="UniProtKB-KW"/>
</dbReference>
<gene>
    <name evidence="9" type="ORF">PMACD_LOCUS6116</name>
</gene>
<dbReference type="Pfam" id="PF05207">
    <property type="entry name" value="Zn_ribbon_CSL"/>
    <property type="match status" value="1"/>
</dbReference>
<dbReference type="PANTHER" id="PTHR21454">
    <property type="entry name" value="DPH3 HOMOLOG-RELATED"/>
    <property type="match status" value="1"/>
</dbReference>
<proteinExistence type="inferred from homology"/>
<accession>A0A821RLQ4</accession>
<keyword evidence="10" id="KW-1185">Reference proteome</keyword>
<dbReference type="OrthoDB" id="66964at2759"/>
<dbReference type="GO" id="GO:0017183">
    <property type="term" value="P:protein histidyl modification to diphthamide"/>
    <property type="evidence" value="ECO:0007669"/>
    <property type="project" value="InterPro"/>
</dbReference>
<comment type="catalytic activity">
    <reaction evidence="7">
        <text>2 [3Fe-4S](0)-[protein] + 2 Fe(2+)-[Dph3] + NADH = 2 [4Fe-4S](1+)-[protein] + 2 [Dph3] + NAD(+) + H(+)</text>
        <dbReference type="Rhea" id="RHEA:71239"/>
        <dbReference type="Rhea" id="RHEA-COMP:17997"/>
        <dbReference type="Rhea" id="RHEA-COMP:17998"/>
        <dbReference type="Rhea" id="RHEA-COMP:18001"/>
        <dbReference type="Rhea" id="RHEA-COMP:18002"/>
        <dbReference type="ChEBI" id="CHEBI:15378"/>
        <dbReference type="ChEBI" id="CHEBI:29033"/>
        <dbReference type="ChEBI" id="CHEBI:33723"/>
        <dbReference type="ChEBI" id="CHEBI:47402"/>
        <dbReference type="ChEBI" id="CHEBI:57540"/>
        <dbReference type="ChEBI" id="CHEBI:57945"/>
        <dbReference type="ChEBI" id="CHEBI:83228"/>
    </reaction>
</comment>
<dbReference type="SUPFAM" id="SSF144217">
    <property type="entry name" value="CSL zinc finger"/>
    <property type="match status" value="1"/>
</dbReference>
<evidence type="ECO:0000256" key="4">
    <source>
        <dbReference type="ARBA" id="ARBA00024032"/>
    </source>
</evidence>
<comment type="similarity">
    <text evidence="4">Belongs to the DPH3 family.</text>
</comment>
<keyword evidence="3" id="KW-0408">Iron</keyword>
<keyword evidence="2" id="KW-0479">Metal-binding</keyword>
<comment type="pathway">
    <text evidence="1">Protein modification; peptidyl-diphthamide biosynthesis.</text>
</comment>
<dbReference type="FunFam" id="3.10.660.10:FF:000001">
    <property type="entry name" value="Diphthamide biosynthesis 3"/>
    <property type="match status" value="1"/>
</dbReference>
<evidence type="ECO:0000256" key="1">
    <source>
        <dbReference type="ARBA" id="ARBA00005156"/>
    </source>
</evidence>
<evidence type="ECO:0000256" key="2">
    <source>
        <dbReference type="ARBA" id="ARBA00022723"/>
    </source>
</evidence>